<protein>
    <submittedName>
        <fullName evidence="1">Uncharacterized protein</fullName>
    </submittedName>
</protein>
<comment type="caution">
    <text evidence="1">The sequence shown here is derived from an EMBL/GenBank/DDBJ whole genome shotgun (WGS) entry which is preliminary data.</text>
</comment>
<accession>A0A9D0ZBZ4</accession>
<organism evidence="1 2">
    <name type="scientific">Candidatus Onthenecus intestinigallinarum</name>
    <dbReference type="NCBI Taxonomy" id="2840875"/>
    <lineage>
        <taxon>Bacteria</taxon>
        <taxon>Bacillati</taxon>
        <taxon>Bacillota</taxon>
        <taxon>Clostridia</taxon>
        <taxon>Eubacteriales</taxon>
        <taxon>Candidatus Onthenecus</taxon>
    </lineage>
</organism>
<sequence>MYVEIGSVFKCRKSLLPSGSGVQCGRDHQPLRANEPVGLRGSFEGRLNGAIVFHVRVVQDELRMLHKRLLHSVGCSAMLFFMAGSLEMGALVQHTFISRSAATSTGERQITGESCGHMAMGEGRIVEGEPVDGSAAVIHGQQRLAAHGFGVPVTMDT</sequence>
<evidence type="ECO:0000313" key="2">
    <source>
        <dbReference type="Proteomes" id="UP000886887"/>
    </source>
</evidence>
<reference evidence="1" key="1">
    <citation type="submission" date="2020-10" db="EMBL/GenBank/DDBJ databases">
        <authorList>
            <person name="Gilroy R."/>
        </authorList>
    </citation>
    <scope>NUCLEOTIDE SEQUENCE</scope>
    <source>
        <strain evidence="1">ChiSxjej2B14-6234</strain>
    </source>
</reference>
<reference evidence="1" key="2">
    <citation type="journal article" date="2021" name="PeerJ">
        <title>Extensive microbial diversity within the chicken gut microbiome revealed by metagenomics and culture.</title>
        <authorList>
            <person name="Gilroy R."/>
            <person name="Ravi A."/>
            <person name="Getino M."/>
            <person name="Pursley I."/>
            <person name="Horton D.L."/>
            <person name="Alikhan N.F."/>
            <person name="Baker D."/>
            <person name="Gharbi K."/>
            <person name="Hall N."/>
            <person name="Watson M."/>
            <person name="Adriaenssens E.M."/>
            <person name="Foster-Nyarko E."/>
            <person name="Jarju S."/>
            <person name="Secka A."/>
            <person name="Antonio M."/>
            <person name="Oren A."/>
            <person name="Chaudhuri R.R."/>
            <person name="La Ragione R."/>
            <person name="Hildebrand F."/>
            <person name="Pallen M.J."/>
        </authorList>
    </citation>
    <scope>NUCLEOTIDE SEQUENCE</scope>
    <source>
        <strain evidence="1">ChiSxjej2B14-6234</strain>
    </source>
</reference>
<evidence type="ECO:0000313" key="1">
    <source>
        <dbReference type="EMBL" id="HIQ72728.1"/>
    </source>
</evidence>
<proteinExistence type="predicted"/>
<dbReference type="EMBL" id="DVFJ01000038">
    <property type="protein sequence ID" value="HIQ72728.1"/>
    <property type="molecule type" value="Genomic_DNA"/>
</dbReference>
<name>A0A9D0ZBZ4_9FIRM</name>
<dbReference type="AlphaFoldDB" id="A0A9D0ZBZ4"/>
<gene>
    <name evidence="1" type="ORF">IAB73_11035</name>
</gene>
<dbReference type="Proteomes" id="UP000886887">
    <property type="component" value="Unassembled WGS sequence"/>
</dbReference>